<name>A0A0D3JUI1_EMIH1</name>
<protein>
    <submittedName>
        <fullName evidence="2">Uncharacterized protein</fullName>
    </submittedName>
</protein>
<organism evidence="2 3">
    <name type="scientific">Emiliania huxleyi (strain CCMP1516)</name>
    <dbReference type="NCBI Taxonomy" id="280463"/>
    <lineage>
        <taxon>Eukaryota</taxon>
        <taxon>Haptista</taxon>
        <taxon>Haptophyta</taxon>
        <taxon>Prymnesiophyceae</taxon>
        <taxon>Isochrysidales</taxon>
        <taxon>Noelaerhabdaceae</taxon>
        <taxon>Emiliania</taxon>
    </lineage>
</organism>
<proteinExistence type="predicted"/>
<keyword evidence="3" id="KW-1185">Reference proteome</keyword>
<evidence type="ECO:0000256" key="1">
    <source>
        <dbReference type="SAM" id="MobiDB-lite"/>
    </source>
</evidence>
<dbReference type="GeneID" id="17272712"/>
<feature type="compositionally biased region" description="Pro residues" evidence="1">
    <location>
        <begin position="220"/>
        <end position="230"/>
    </location>
</feature>
<dbReference type="RefSeq" id="XP_005779595.1">
    <property type="nucleotide sequence ID" value="XM_005779538.1"/>
</dbReference>
<feature type="region of interest" description="Disordered" evidence="1">
    <location>
        <begin position="207"/>
        <end position="242"/>
    </location>
</feature>
<reference evidence="3" key="1">
    <citation type="journal article" date="2013" name="Nature">
        <title>Pan genome of the phytoplankton Emiliania underpins its global distribution.</title>
        <authorList>
            <person name="Read B.A."/>
            <person name="Kegel J."/>
            <person name="Klute M.J."/>
            <person name="Kuo A."/>
            <person name="Lefebvre S.C."/>
            <person name="Maumus F."/>
            <person name="Mayer C."/>
            <person name="Miller J."/>
            <person name="Monier A."/>
            <person name="Salamov A."/>
            <person name="Young J."/>
            <person name="Aguilar M."/>
            <person name="Claverie J.M."/>
            <person name="Frickenhaus S."/>
            <person name="Gonzalez K."/>
            <person name="Herman E.K."/>
            <person name="Lin Y.C."/>
            <person name="Napier J."/>
            <person name="Ogata H."/>
            <person name="Sarno A.F."/>
            <person name="Shmutz J."/>
            <person name="Schroeder D."/>
            <person name="de Vargas C."/>
            <person name="Verret F."/>
            <person name="von Dassow P."/>
            <person name="Valentin K."/>
            <person name="Van de Peer Y."/>
            <person name="Wheeler G."/>
            <person name="Dacks J.B."/>
            <person name="Delwiche C.F."/>
            <person name="Dyhrman S.T."/>
            <person name="Glockner G."/>
            <person name="John U."/>
            <person name="Richards T."/>
            <person name="Worden A.Z."/>
            <person name="Zhang X."/>
            <person name="Grigoriev I.V."/>
            <person name="Allen A.E."/>
            <person name="Bidle K."/>
            <person name="Borodovsky M."/>
            <person name="Bowler C."/>
            <person name="Brownlee C."/>
            <person name="Cock J.M."/>
            <person name="Elias M."/>
            <person name="Gladyshev V.N."/>
            <person name="Groth M."/>
            <person name="Guda C."/>
            <person name="Hadaegh A."/>
            <person name="Iglesias-Rodriguez M.D."/>
            <person name="Jenkins J."/>
            <person name="Jones B.M."/>
            <person name="Lawson T."/>
            <person name="Leese F."/>
            <person name="Lindquist E."/>
            <person name="Lobanov A."/>
            <person name="Lomsadze A."/>
            <person name="Malik S.B."/>
            <person name="Marsh M.E."/>
            <person name="Mackinder L."/>
            <person name="Mock T."/>
            <person name="Mueller-Roeber B."/>
            <person name="Pagarete A."/>
            <person name="Parker M."/>
            <person name="Probert I."/>
            <person name="Quesneville H."/>
            <person name="Raines C."/>
            <person name="Rensing S.A."/>
            <person name="Riano-Pachon D.M."/>
            <person name="Richier S."/>
            <person name="Rokitta S."/>
            <person name="Shiraiwa Y."/>
            <person name="Soanes D.M."/>
            <person name="van der Giezen M."/>
            <person name="Wahlund T.M."/>
            <person name="Williams B."/>
            <person name="Wilson W."/>
            <person name="Wolfe G."/>
            <person name="Wurch L.L."/>
        </authorList>
    </citation>
    <scope>NUCLEOTIDE SEQUENCE</scope>
</reference>
<dbReference type="KEGG" id="ehx:EMIHUDRAFT_205122"/>
<evidence type="ECO:0000313" key="2">
    <source>
        <dbReference type="EnsemblProtists" id="EOD27166"/>
    </source>
</evidence>
<reference evidence="2" key="2">
    <citation type="submission" date="2024-10" db="UniProtKB">
        <authorList>
            <consortium name="EnsemblProtists"/>
        </authorList>
    </citation>
    <scope>IDENTIFICATION</scope>
</reference>
<dbReference type="EnsemblProtists" id="EOD27166">
    <property type="protein sequence ID" value="EOD27166"/>
    <property type="gene ID" value="EMIHUDRAFT_205122"/>
</dbReference>
<evidence type="ECO:0000313" key="3">
    <source>
        <dbReference type="Proteomes" id="UP000013827"/>
    </source>
</evidence>
<dbReference type="PaxDb" id="2903-EOD27166"/>
<dbReference type="AlphaFoldDB" id="A0A0D3JUI1"/>
<accession>A0A0D3JUI1</accession>
<sequence length="298" mass="32151">MRDAGQAMYRALLQAGAHSYTRTACLPPSPTSSVVASSHAAAAAIVPEPLQKSRTRPSHIGAARAARLGQLWTAAEAWGGAQPSIAACPSAPRQAERPALGRGTATPSLCIGQSLQPLVPSKITAAVWEDDEVVFRMVERRAAPYDESEDMHVGIYTRRQLPSYLFHQADTHEKMLRNLDPCGSKTGSVFSGLSLLADILVDDGEESLQRADAPESARPASPPKPLPPPSSESEKEEEEADNSLLSWSAVVTPAGLTTLSPRIVFDCFILTRASGSYLPHINILKELCRSRTTWFWPC</sequence>
<dbReference type="HOGENOM" id="CLU_935171_0_0_1"/>
<dbReference type="Proteomes" id="UP000013827">
    <property type="component" value="Unassembled WGS sequence"/>
</dbReference>